<evidence type="ECO:0000256" key="3">
    <source>
        <dbReference type="ARBA" id="ARBA00023082"/>
    </source>
</evidence>
<dbReference type="GO" id="GO:0016987">
    <property type="term" value="F:sigma factor activity"/>
    <property type="evidence" value="ECO:0007669"/>
    <property type="project" value="UniProtKB-KW"/>
</dbReference>
<dbReference type="PANTHER" id="PTHR43133:SF51">
    <property type="entry name" value="RNA POLYMERASE SIGMA FACTOR"/>
    <property type="match status" value="1"/>
</dbReference>
<dbReference type="InterPro" id="IPR036388">
    <property type="entry name" value="WH-like_DNA-bd_sf"/>
</dbReference>
<dbReference type="Pfam" id="PF04542">
    <property type="entry name" value="Sigma70_r2"/>
    <property type="match status" value="1"/>
</dbReference>
<dbReference type="NCBIfam" id="TIGR02937">
    <property type="entry name" value="sigma70-ECF"/>
    <property type="match status" value="1"/>
</dbReference>
<dbReference type="AlphaFoldDB" id="A0A5B8RV42"/>
<name>A0A5B8RV42_9BURK</name>
<dbReference type="InterPro" id="IPR013324">
    <property type="entry name" value="RNA_pol_sigma_r3/r4-like"/>
</dbReference>
<dbReference type="InterPro" id="IPR014284">
    <property type="entry name" value="RNA_pol_sigma-70_dom"/>
</dbReference>
<dbReference type="SUPFAM" id="SSF88946">
    <property type="entry name" value="Sigma2 domain of RNA polymerase sigma factors"/>
    <property type="match status" value="1"/>
</dbReference>
<dbReference type="Gene3D" id="1.10.10.10">
    <property type="entry name" value="Winged helix-like DNA-binding domain superfamily/Winged helix DNA-binding domain"/>
    <property type="match status" value="1"/>
</dbReference>
<dbReference type="EMBL" id="CP042344">
    <property type="protein sequence ID" value="QEA13391.1"/>
    <property type="molecule type" value="Genomic_DNA"/>
</dbReference>
<gene>
    <name evidence="7" type="ORF">FOZ74_10310</name>
</gene>
<feature type="domain" description="RNA polymerase sigma factor 70 region 4 type 2" evidence="6">
    <location>
        <begin position="149"/>
        <end position="200"/>
    </location>
</feature>
<evidence type="ECO:0000256" key="2">
    <source>
        <dbReference type="ARBA" id="ARBA00023015"/>
    </source>
</evidence>
<dbReference type="PANTHER" id="PTHR43133">
    <property type="entry name" value="RNA POLYMERASE ECF-TYPE SIGMA FACTO"/>
    <property type="match status" value="1"/>
</dbReference>
<keyword evidence="4" id="KW-0804">Transcription</keyword>
<dbReference type="CDD" id="cd06171">
    <property type="entry name" value="Sigma70_r4"/>
    <property type="match status" value="1"/>
</dbReference>
<evidence type="ECO:0000313" key="7">
    <source>
        <dbReference type="EMBL" id="QEA13391.1"/>
    </source>
</evidence>
<dbReference type="OrthoDB" id="9782108at2"/>
<dbReference type="InterPro" id="IPR007627">
    <property type="entry name" value="RNA_pol_sigma70_r2"/>
</dbReference>
<organism evidence="7 8">
    <name type="scientific">Comamonas flocculans</name>
    <dbReference type="NCBI Taxonomy" id="2597701"/>
    <lineage>
        <taxon>Bacteria</taxon>
        <taxon>Pseudomonadati</taxon>
        <taxon>Pseudomonadota</taxon>
        <taxon>Betaproteobacteria</taxon>
        <taxon>Burkholderiales</taxon>
        <taxon>Comamonadaceae</taxon>
        <taxon>Comamonas</taxon>
    </lineage>
</organism>
<keyword evidence="8" id="KW-1185">Reference proteome</keyword>
<comment type="similarity">
    <text evidence="1">Belongs to the sigma-70 factor family. ECF subfamily.</text>
</comment>
<dbReference type="GO" id="GO:0003677">
    <property type="term" value="F:DNA binding"/>
    <property type="evidence" value="ECO:0007669"/>
    <property type="project" value="InterPro"/>
</dbReference>
<sequence length="244" mass="27087">MATESAAVRAPQAPAPSKLGVEAGDAELVAQALAGRRHAFEAIMRRHNQLLFRTARAILKNDAEAEEVVQDGYLQAWRALATFRAEARLSTWLVRIVANAALARLRRRHGQVIPLDAAMLIPDAQVQAHFTADPDLQPEGTAMREELRKMLEERIDQLPDIYRAVFVLRAVQELSVAEVAHALGVPEATVRTRFFRARSLLREGLASEIDLTLGQAFAFDGERCDRLVEHTLRRATREGLITAA</sequence>
<dbReference type="InterPro" id="IPR039425">
    <property type="entry name" value="RNA_pol_sigma-70-like"/>
</dbReference>
<evidence type="ECO:0000256" key="4">
    <source>
        <dbReference type="ARBA" id="ARBA00023163"/>
    </source>
</evidence>
<protein>
    <submittedName>
        <fullName evidence="7">RNA polymerase sigma factor</fullName>
    </submittedName>
</protein>
<dbReference type="RefSeq" id="WP_146912983.1">
    <property type="nucleotide sequence ID" value="NZ_CP042344.1"/>
</dbReference>
<dbReference type="Gene3D" id="1.10.1740.10">
    <property type="match status" value="1"/>
</dbReference>
<dbReference type="SUPFAM" id="SSF88659">
    <property type="entry name" value="Sigma3 and sigma4 domains of RNA polymerase sigma factors"/>
    <property type="match status" value="1"/>
</dbReference>
<proteinExistence type="inferred from homology"/>
<dbReference type="InterPro" id="IPR013249">
    <property type="entry name" value="RNA_pol_sigma70_r4_t2"/>
</dbReference>
<evidence type="ECO:0000256" key="1">
    <source>
        <dbReference type="ARBA" id="ARBA00010641"/>
    </source>
</evidence>
<keyword evidence="3" id="KW-0731">Sigma factor</keyword>
<evidence type="ECO:0000259" key="6">
    <source>
        <dbReference type="Pfam" id="PF08281"/>
    </source>
</evidence>
<dbReference type="Proteomes" id="UP000321199">
    <property type="component" value="Chromosome"/>
</dbReference>
<dbReference type="InterPro" id="IPR013325">
    <property type="entry name" value="RNA_pol_sigma_r2"/>
</dbReference>
<feature type="domain" description="RNA polymerase sigma-70 region 2" evidence="5">
    <location>
        <begin position="44"/>
        <end position="108"/>
    </location>
</feature>
<evidence type="ECO:0000313" key="8">
    <source>
        <dbReference type="Proteomes" id="UP000321199"/>
    </source>
</evidence>
<keyword evidence="2" id="KW-0805">Transcription regulation</keyword>
<reference evidence="7 8" key="1">
    <citation type="submission" date="2019-07" db="EMBL/GenBank/DDBJ databases">
        <title>Complete genome sequence of Comamonas sp. NLF 7-7 isolated from livestock.</title>
        <authorList>
            <person name="Kim D.H."/>
            <person name="Kim J.G."/>
        </authorList>
    </citation>
    <scope>NUCLEOTIDE SEQUENCE [LARGE SCALE GENOMIC DNA]</scope>
    <source>
        <strain evidence="7 8">NLF 7-7</strain>
    </source>
</reference>
<dbReference type="KEGG" id="cof:FOZ74_10310"/>
<dbReference type="NCBIfam" id="NF008888">
    <property type="entry name" value="PRK11922.1"/>
    <property type="match status" value="1"/>
</dbReference>
<accession>A0A5B8RV42</accession>
<dbReference type="GO" id="GO:0006352">
    <property type="term" value="P:DNA-templated transcription initiation"/>
    <property type="evidence" value="ECO:0007669"/>
    <property type="project" value="InterPro"/>
</dbReference>
<evidence type="ECO:0000259" key="5">
    <source>
        <dbReference type="Pfam" id="PF04542"/>
    </source>
</evidence>
<dbReference type="Pfam" id="PF08281">
    <property type="entry name" value="Sigma70_r4_2"/>
    <property type="match status" value="1"/>
</dbReference>